<evidence type="ECO:0000313" key="3">
    <source>
        <dbReference type="Proteomes" id="UP001145087"/>
    </source>
</evidence>
<comment type="caution">
    <text evidence="2">The sequence shown here is derived from an EMBL/GenBank/DDBJ whole genome shotgun (WGS) entry which is preliminary data.</text>
</comment>
<feature type="transmembrane region" description="Helical" evidence="1">
    <location>
        <begin position="263"/>
        <end position="281"/>
    </location>
</feature>
<accession>A0A9X3F618</accession>
<name>A0A9X3F618_9BACT</name>
<keyword evidence="1" id="KW-0812">Transmembrane</keyword>
<feature type="transmembrane region" description="Helical" evidence="1">
    <location>
        <begin position="165"/>
        <end position="185"/>
    </location>
</feature>
<keyword evidence="1" id="KW-1133">Transmembrane helix</keyword>
<organism evidence="2 3">
    <name type="scientific">Draconibacterium aestuarii</name>
    <dbReference type="NCBI Taxonomy" id="2998507"/>
    <lineage>
        <taxon>Bacteria</taxon>
        <taxon>Pseudomonadati</taxon>
        <taxon>Bacteroidota</taxon>
        <taxon>Bacteroidia</taxon>
        <taxon>Marinilabiliales</taxon>
        <taxon>Prolixibacteraceae</taxon>
        <taxon>Draconibacterium</taxon>
    </lineage>
</organism>
<gene>
    <name evidence="2" type="ORF">OU798_12850</name>
</gene>
<feature type="transmembrane region" description="Helical" evidence="1">
    <location>
        <begin position="239"/>
        <end position="257"/>
    </location>
</feature>
<dbReference type="AlphaFoldDB" id="A0A9X3F618"/>
<keyword evidence="1" id="KW-0472">Membrane</keyword>
<proteinExistence type="predicted"/>
<dbReference type="InterPro" id="IPR025367">
    <property type="entry name" value="DUF4271"/>
</dbReference>
<evidence type="ECO:0000313" key="2">
    <source>
        <dbReference type="EMBL" id="MCY1721239.1"/>
    </source>
</evidence>
<keyword evidence="3" id="KW-1185">Reference proteome</keyword>
<reference evidence="2" key="1">
    <citation type="submission" date="2022-11" db="EMBL/GenBank/DDBJ databases">
        <title>Marilongibacter aestuarii gen. nov., sp. nov., isolated from tidal flat sediment.</title>
        <authorList>
            <person name="Jiayan W."/>
        </authorList>
    </citation>
    <scope>NUCLEOTIDE SEQUENCE</scope>
    <source>
        <strain evidence="2">Z1-6</strain>
    </source>
</reference>
<dbReference type="RefSeq" id="WP_343333571.1">
    <property type="nucleotide sequence ID" value="NZ_JAPOHD010000027.1"/>
</dbReference>
<dbReference type="Proteomes" id="UP001145087">
    <property type="component" value="Unassembled WGS sequence"/>
</dbReference>
<dbReference type="EMBL" id="JAPOHD010000027">
    <property type="protein sequence ID" value="MCY1721239.1"/>
    <property type="molecule type" value="Genomic_DNA"/>
</dbReference>
<feature type="transmembrane region" description="Helical" evidence="1">
    <location>
        <begin position="113"/>
        <end position="130"/>
    </location>
</feature>
<protein>
    <submittedName>
        <fullName evidence="2">DUF4271 domain-containing protein</fullName>
    </submittedName>
</protein>
<sequence length="320" mass="37231">MDVIVTYQQDTVKVKNLINQAPQNRELKSVVSRKKPASILDIPEREQAAELSEKKTYTPDQIRNWRILQENKLLINNSKYITPLTDVNFIQSEKPDPGFVLPIRLRNTTGTDWLTLLIFFGIVLFASIRVAYAKYMGHLFLSLFNYSTSVRMLQEKNYPVFHGAFRLEAIFYISLSIFVFQILHLLKWENAVPSPSYFFMILGIVLLYFYVKKLMYLMLGSLFEARNETREYLFNMDNFNRSTGLLLLPIVILISFAPTKTPVFIVFAGIAILISSNLILLQRGIFILLKKQFSIFYLFLYLCTLEFLPLLLIYKVVVVE</sequence>
<evidence type="ECO:0000256" key="1">
    <source>
        <dbReference type="SAM" id="Phobius"/>
    </source>
</evidence>
<dbReference type="Pfam" id="PF14093">
    <property type="entry name" value="DUF4271"/>
    <property type="match status" value="1"/>
</dbReference>
<feature type="transmembrane region" description="Helical" evidence="1">
    <location>
        <begin position="293"/>
        <end position="314"/>
    </location>
</feature>
<feature type="transmembrane region" description="Helical" evidence="1">
    <location>
        <begin position="197"/>
        <end position="219"/>
    </location>
</feature>